<dbReference type="Gene3D" id="2.60.40.180">
    <property type="entry name" value="Transthyretin/hydroxyisourate hydrolase domain"/>
    <property type="match status" value="1"/>
</dbReference>
<dbReference type="InterPro" id="IPR014306">
    <property type="entry name" value="Hydroxyisourate_hydrolase"/>
</dbReference>
<feature type="binding site" evidence="9">
    <location>
        <position position="107"/>
    </location>
    <ligand>
        <name>substrate</name>
    </ligand>
</feature>
<dbReference type="OrthoDB" id="9792386at2"/>
<dbReference type="Pfam" id="PF00576">
    <property type="entry name" value="Transthyretin"/>
    <property type="match status" value="1"/>
</dbReference>
<comment type="catalytic activity">
    <reaction evidence="1 10">
        <text>5-hydroxyisourate + H2O = 5-hydroxy-2-oxo-4-ureido-2,5-dihydro-1H-imidazole-5-carboxylate + H(+)</text>
        <dbReference type="Rhea" id="RHEA:23736"/>
        <dbReference type="ChEBI" id="CHEBI:15377"/>
        <dbReference type="ChEBI" id="CHEBI:15378"/>
        <dbReference type="ChEBI" id="CHEBI:18072"/>
        <dbReference type="ChEBI" id="CHEBI:58639"/>
        <dbReference type="EC" id="3.5.2.17"/>
    </reaction>
</comment>
<evidence type="ECO:0000256" key="7">
    <source>
        <dbReference type="ARBA" id="ARBA00022631"/>
    </source>
</evidence>
<dbReference type="InterPro" id="IPR000895">
    <property type="entry name" value="Transthyretin/HIU_hydrolase"/>
</dbReference>
<evidence type="ECO:0000256" key="9">
    <source>
        <dbReference type="PIRSR" id="PIRSR600895-51"/>
    </source>
</evidence>
<sequence length="110" mass="11980">MSKAPSLSSHVLDTTLGKPAANMQLILTTPEGNIAHAQTDADGRCNQWGELAILPGLYQLRFITGEYLSATHGSAFYPFVDVHFEITKEGGHYHIPLLISPFGFSSYRGS</sequence>
<protein>
    <recommendedName>
        <fullName evidence="6 10">5-hydroxyisourate hydrolase</fullName>
        <shortName evidence="10">HIU hydrolase</shortName>
        <shortName evidence="10">HIUHase</shortName>
        <ecNumber evidence="5 10">3.5.2.17</ecNumber>
    </recommendedName>
</protein>
<dbReference type="InterPro" id="IPR023419">
    <property type="entry name" value="Transthyretin_CS"/>
</dbReference>
<evidence type="ECO:0000256" key="6">
    <source>
        <dbReference type="ARBA" id="ARBA00017539"/>
    </source>
</evidence>
<feature type="domain" description="Transthyretin/hydroxyisourate hydrolase" evidence="11">
    <location>
        <begin position="7"/>
        <end position="109"/>
    </location>
</feature>
<evidence type="ECO:0000256" key="2">
    <source>
        <dbReference type="ARBA" id="ARBA00002704"/>
    </source>
</evidence>
<evidence type="ECO:0000256" key="4">
    <source>
        <dbReference type="ARBA" id="ARBA00011881"/>
    </source>
</evidence>
<feature type="binding site" evidence="9">
    <location>
        <position position="10"/>
    </location>
    <ligand>
        <name>substrate</name>
    </ligand>
</feature>
<organism evidence="12 13">
    <name type="scientific">Paraglaciecola mesophila</name>
    <dbReference type="NCBI Taxonomy" id="197222"/>
    <lineage>
        <taxon>Bacteria</taxon>
        <taxon>Pseudomonadati</taxon>
        <taxon>Pseudomonadota</taxon>
        <taxon>Gammaproteobacteria</taxon>
        <taxon>Alteromonadales</taxon>
        <taxon>Alteromonadaceae</taxon>
        <taxon>Paraglaciecola</taxon>
    </lineage>
</organism>
<dbReference type="KEGG" id="pmes:FX988_00248"/>
<dbReference type="EMBL" id="CP047656">
    <property type="protein sequence ID" value="QHJ10039.1"/>
    <property type="molecule type" value="Genomic_DNA"/>
</dbReference>
<keyword evidence="7 10" id="KW-0659">Purine metabolism</keyword>
<evidence type="ECO:0000259" key="11">
    <source>
        <dbReference type="Pfam" id="PF00576"/>
    </source>
</evidence>
<dbReference type="InterPro" id="IPR023416">
    <property type="entry name" value="Transthyretin/HIU_hydrolase_d"/>
</dbReference>
<dbReference type="PANTHER" id="PTHR10395:SF7">
    <property type="entry name" value="5-HYDROXYISOURATE HYDROLASE"/>
    <property type="match status" value="1"/>
</dbReference>
<proteinExistence type="inferred from homology"/>
<dbReference type="RefSeq" id="WP_160177971.1">
    <property type="nucleotide sequence ID" value="NZ_CP047656.1"/>
</dbReference>
<evidence type="ECO:0000256" key="3">
    <source>
        <dbReference type="ARBA" id="ARBA00009850"/>
    </source>
</evidence>
<dbReference type="Proteomes" id="UP000464524">
    <property type="component" value="Chromosome"/>
</dbReference>
<evidence type="ECO:0000313" key="12">
    <source>
        <dbReference type="EMBL" id="QHJ10039.1"/>
    </source>
</evidence>
<dbReference type="NCBIfam" id="TIGR02962">
    <property type="entry name" value="hdxy_isourate"/>
    <property type="match status" value="1"/>
</dbReference>
<evidence type="ECO:0000256" key="5">
    <source>
        <dbReference type="ARBA" id="ARBA00012609"/>
    </source>
</evidence>
<dbReference type="PROSITE" id="PS00769">
    <property type="entry name" value="TRANSTHYRETIN_2"/>
    <property type="match status" value="1"/>
</dbReference>
<feature type="binding site" evidence="9">
    <location>
        <position position="44"/>
    </location>
    <ligand>
        <name>substrate</name>
    </ligand>
</feature>
<keyword evidence="8 10" id="KW-0378">Hydrolase</keyword>
<dbReference type="CDD" id="cd05822">
    <property type="entry name" value="TLP_HIUase"/>
    <property type="match status" value="1"/>
</dbReference>
<gene>
    <name evidence="12" type="ORF">FX988_00248</name>
</gene>
<evidence type="ECO:0000256" key="1">
    <source>
        <dbReference type="ARBA" id="ARBA00001043"/>
    </source>
</evidence>
<comment type="similarity">
    <text evidence="3 10">Belongs to the transthyretin family. 5-hydroxyisourate hydrolase subfamily.</text>
</comment>
<name>A0A857JDD8_9ALTE</name>
<dbReference type="SUPFAM" id="SSF49472">
    <property type="entry name" value="Transthyretin (synonym: prealbumin)"/>
    <property type="match status" value="1"/>
</dbReference>
<dbReference type="GO" id="GO:0033971">
    <property type="term" value="F:hydroxyisourate hydrolase activity"/>
    <property type="evidence" value="ECO:0007669"/>
    <property type="project" value="UniProtKB-EC"/>
</dbReference>
<evidence type="ECO:0000256" key="10">
    <source>
        <dbReference type="RuleBase" id="RU361270"/>
    </source>
</evidence>
<keyword evidence="13" id="KW-1185">Reference proteome</keyword>
<dbReference type="EC" id="3.5.2.17" evidence="5 10"/>
<comment type="subunit">
    <text evidence="4 10">Homotetramer.</text>
</comment>
<dbReference type="AlphaFoldDB" id="A0A857JDD8"/>
<accession>A0A857JDD8</accession>
<dbReference type="PRINTS" id="PR00189">
    <property type="entry name" value="TRNSTHYRETIN"/>
</dbReference>
<dbReference type="GO" id="GO:0006144">
    <property type="term" value="P:purine nucleobase metabolic process"/>
    <property type="evidence" value="ECO:0007669"/>
    <property type="project" value="UniProtKB-KW"/>
</dbReference>
<evidence type="ECO:0000256" key="8">
    <source>
        <dbReference type="ARBA" id="ARBA00022801"/>
    </source>
</evidence>
<comment type="function">
    <text evidence="2">Catalyzes the hydrolysis of 5-hydroxyisourate (HIU) to 2-oxo-4-hydroxy-4-carboxy-5-ureidoimidazoline (OHCU).</text>
</comment>
<reference evidence="12 13" key="1">
    <citation type="submission" date="2019-12" db="EMBL/GenBank/DDBJ databases">
        <title>Genome sequencing and assembly of endphytes of Porphyra tenera.</title>
        <authorList>
            <person name="Park J.M."/>
            <person name="Shin R."/>
            <person name="Jo S.H."/>
        </authorList>
    </citation>
    <scope>NUCLEOTIDE SEQUENCE [LARGE SCALE GENOMIC DNA]</scope>
    <source>
        <strain evidence="12 13">GPM4</strain>
    </source>
</reference>
<dbReference type="PANTHER" id="PTHR10395">
    <property type="entry name" value="URICASE AND TRANSTHYRETIN-RELATED"/>
    <property type="match status" value="1"/>
</dbReference>
<dbReference type="InterPro" id="IPR036817">
    <property type="entry name" value="Transthyretin/HIU_hydrolase_sf"/>
</dbReference>
<evidence type="ECO:0000313" key="13">
    <source>
        <dbReference type="Proteomes" id="UP000464524"/>
    </source>
</evidence>